<comment type="caution">
    <text evidence="1">The sequence shown here is derived from an EMBL/GenBank/DDBJ whole genome shotgun (WGS) entry which is preliminary data.</text>
</comment>
<dbReference type="EMBL" id="QNRE01000001">
    <property type="protein sequence ID" value="RBO96874.1"/>
    <property type="molecule type" value="Genomic_DNA"/>
</dbReference>
<dbReference type="OrthoDB" id="3773711at2"/>
<name>A0A366E5U5_9NOCA</name>
<keyword evidence="2" id="KW-1185">Reference proteome</keyword>
<reference evidence="1 2" key="1">
    <citation type="submission" date="2018-06" db="EMBL/GenBank/DDBJ databases">
        <title>Genomic Encyclopedia of Type Strains, Phase IV (KMG-IV): sequencing the most valuable type-strain genomes for metagenomic binning, comparative biology and taxonomic classification.</title>
        <authorList>
            <person name="Goeker M."/>
        </authorList>
    </citation>
    <scope>NUCLEOTIDE SEQUENCE [LARGE SCALE GENOMIC DNA]</scope>
    <source>
        <strain evidence="1 2">DSM 44599</strain>
    </source>
</reference>
<gene>
    <name evidence="1" type="ORF">DFR74_101893</name>
</gene>
<evidence type="ECO:0000313" key="1">
    <source>
        <dbReference type="EMBL" id="RBO96874.1"/>
    </source>
</evidence>
<protein>
    <submittedName>
        <fullName evidence="1">Uncharacterized protein</fullName>
    </submittedName>
</protein>
<accession>A0A366E5U5</accession>
<dbReference type="RefSeq" id="WP_067508810.1">
    <property type="nucleotide sequence ID" value="NZ_CP107943.1"/>
</dbReference>
<dbReference type="Proteomes" id="UP000252586">
    <property type="component" value="Unassembled WGS sequence"/>
</dbReference>
<evidence type="ECO:0000313" key="2">
    <source>
        <dbReference type="Proteomes" id="UP000252586"/>
    </source>
</evidence>
<proteinExistence type="predicted"/>
<dbReference type="STRING" id="1210090.GCA_001613185_02873"/>
<dbReference type="AlphaFoldDB" id="A0A366E5U5"/>
<organism evidence="1 2">
    <name type="scientific">Nocardia puris</name>
    <dbReference type="NCBI Taxonomy" id="208602"/>
    <lineage>
        <taxon>Bacteria</taxon>
        <taxon>Bacillati</taxon>
        <taxon>Actinomycetota</taxon>
        <taxon>Actinomycetes</taxon>
        <taxon>Mycobacteriales</taxon>
        <taxon>Nocardiaceae</taxon>
        <taxon>Nocardia</taxon>
    </lineage>
</organism>
<sequence length="104" mass="11595">MSWDDVHARTAIVHTVLDRAAVDPDRPDLFDDLPGLERLFGGPEGLLLALEYRWHNHLAARSELGLLLGMSEVEVYLQLTAEQPALRAVLDRWGVRSATPALAR</sequence>